<dbReference type="InterPro" id="IPR018060">
    <property type="entry name" value="HTH_AraC"/>
</dbReference>
<dbReference type="PROSITE" id="PS00041">
    <property type="entry name" value="HTH_ARAC_FAMILY_1"/>
    <property type="match status" value="1"/>
</dbReference>
<dbReference type="PANTHER" id="PTHR43280:SF2">
    <property type="entry name" value="HTH-TYPE TRANSCRIPTIONAL REGULATOR EXSA"/>
    <property type="match status" value="1"/>
</dbReference>
<reference evidence="5 6" key="1">
    <citation type="submission" date="2023-04" db="EMBL/GenBank/DDBJ databases">
        <title>A novel bacteria isolated from coastal sediment.</title>
        <authorList>
            <person name="Liu X.-J."/>
            <person name="Du Z.-J."/>
        </authorList>
    </citation>
    <scope>NUCLEOTIDE SEQUENCE [LARGE SCALE GENOMIC DNA]</scope>
    <source>
        <strain evidence="5 6">SDUM461003</strain>
    </source>
</reference>
<dbReference type="SMART" id="SM00342">
    <property type="entry name" value="HTH_ARAC"/>
    <property type="match status" value="1"/>
</dbReference>
<proteinExistence type="predicted"/>
<dbReference type="Gene3D" id="1.10.10.60">
    <property type="entry name" value="Homeodomain-like"/>
    <property type="match status" value="1"/>
</dbReference>
<dbReference type="EMBL" id="JARXHW010000029">
    <property type="protein sequence ID" value="MDQ8208320.1"/>
    <property type="molecule type" value="Genomic_DNA"/>
</dbReference>
<protein>
    <submittedName>
        <fullName evidence="5">Helix-turn-helix transcriptional regulator</fullName>
    </submittedName>
</protein>
<keyword evidence="6" id="KW-1185">Reference proteome</keyword>
<dbReference type="PROSITE" id="PS01124">
    <property type="entry name" value="HTH_ARAC_FAMILY_2"/>
    <property type="match status" value="1"/>
</dbReference>
<feature type="domain" description="HTH araC/xylS-type" evidence="4">
    <location>
        <begin position="203"/>
        <end position="292"/>
    </location>
</feature>
<organism evidence="5 6">
    <name type="scientific">Thalassobacterium maritimum</name>
    <dbReference type="NCBI Taxonomy" id="3041265"/>
    <lineage>
        <taxon>Bacteria</taxon>
        <taxon>Pseudomonadati</taxon>
        <taxon>Verrucomicrobiota</taxon>
        <taxon>Opitutia</taxon>
        <taxon>Puniceicoccales</taxon>
        <taxon>Coraliomargaritaceae</taxon>
        <taxon>Thalassobacterium</taxon>
    </lineage>
</organism>
<sequence length="296" mass="33331">MNISKFNPYPEYRLEQWSSLRIQLLWAYQQQGNLPQAIDLMDYHFQSAALVIKGWAKVGTDTQAEQLAKPGQWLIFKQGQRRQQFSSDCELLSIVYRFQLPTGQALYDAGLPLIFDAADAPGLETEARKVLPLMERHVAAGFLRSQQVLDMREYMLTQNALRSFLLELTAVLHAKGVHPYAMNEGAPQVAQALEIINAAEVPDLGKSVTSASIAKQVSLSLTHLERLMVAETARTVFQHIDARKLQTAQDALLVDHDSMKAIAYSLGFSSPAHFNSWFKKRTQMTPLQFRRRGSLG</sequence>
<keyword evidence="2" id="KW-0238">DNA-binding</keyword>
<evidence type="ECO:0000259" key="4">
    <source>
        <dbReference type="PROSITE" id="PS01124"/>
    </source>
</evidence>
<evidence type="ECO:0000256" key="1">
    <source>
        <dbReference type="ARBA" id="ARBA00023015"/>
    </source>
</evidence>
<dbReference type="Pfam" id="PF12833">
    <property type="entry name" value="HTH_18"/>
    <property type="match status" value="1"/>
</dbReference>
<dbReference type="Proteomes" id="UP001225316">
    <property type="component" value="Unassembled WGS sequence"/>
</dbReference>
<keyword evidence="1" id="KW-0805">Transcription regulation</keyword>
<evidence type="ECO:0000313" key="5">
    <source>
        <dbReference type="EMBL" id="MDQ8208320.1"/>
    </source>
</evidence>
<evidence type="ECO:0000256" key="2">
    <source>
        <dbReference type="ARBA" id="ARBA00023125"/>
    </source>
</evidence>
<dbReference type="InterPro" id="IPR009057">
    <property type="entry name" value="Homeodomain-like_sf"/>
</dbReference>
<comment type="caution">
    <text evidence="5">The sequence shown here is derived from an EMBL/GenBank/DDBJ whole genome shotgun (WGS) entry which is preliminary data.</text>
</comment>
<dbReference type="SUPFAM" id="SSF46689">
    <property type="entry name" value="Homeodomain-like"/>
    <property type="match status" value="1"/>
</dbReference>
<accession>A0ABU1AVY7</accession>
<dbReference type="RefSeq" id="WP_308950849.1">
    <property type="nucleotide sequence ID" value="NZ_JARXHW010000029.1"/>
</dbReference>
<evidence type="ECO:0000313" key="6">
    <source>
        <dbReference type="Proteomes" id="UP001225316"/>
    </source>
</evidence>
<dbReference type="PANTHER" id="PTHR43280">
    <property type="entry name" value="ARAC-FAMILY TRANSCRIPTIONAL REGULATOR"/>
    <property type="match status" value="1"/>
</dbReference>
<keyword evidence="3" id="KW-0804">Transcription</keyword>
<dbReference type="InterPro" id="IPR018062">
    <property type="entry name" value="HTH_AraC-typ_CS"/>
</dbReference>
<evidence type="ECO:0000256" key="3">
    <source>
        <dbReference type="ARBA" id="ARBA00023163"/>
    </source>
</evidence>
<name>A0ABU1AVY7_9BACT</name>
<gene>
    <name evidence="5" type="ORF">QEH52_12420</name>
</gene>